<dbReference type="WBParaSite" id="MCU_000670-RA">
    <property type="protein sequence ID" value="MCU_000670-RA"/>
    <property type="gene ID" value="MCU_000670"/>
</dbReference>
<feature type="transmembrane region" description="Helical" evidence="1">
    <location>
        <begin position="62"/>
        <end position="84"/>
    </location>
</feature>
<sequence length="312" mass="35970">GDWCKVHAHKIQRINAENEDAFYLQLKITNLDSSRPDSPRTSTLFRMFWRIRPTRTSRFRRIAVAAGAIYIIRVLLSFVIYAQFQQNYNLSVTKFCKWNDSIHHNGQGQYIIHLCYNGVLPHNPRLKPPTINEMKIRSNGRNISLTFEELAEIPDAEWLKKFDASVYDLYPQTISARDSIRRILLGLPLLEHPVYNPTLHYLQVPSKTCPPQTLQHTPGNLSNNASHDVVIIYKSAVYNFHARQHLRQLFNFSGSGLDVHVVFSVGLPKSSGGNVFQRDGFNVTLGGRSGKLYKEYKVYRKKIRRALDDEMI</sequence>
<name>A0A5K3EHX5_MESCO</name>
<proteinExistence type="predicted"/>
<evidence type="ECO:0000256" key="1">
    <source>
        <dbReference type="SAM" id="Phobius"/>
    </source>
</evidence>
<accession>A0A5K3EHX5</accession>
<reference evidence="2" key="1">
    <citation type="submission" date="2019-11" db="UniProtKB">
        <authorList>
            <consortium name="WormBaseParasite"/>
        </authorList>
    </citation>
    <scope>IDENTIFICATION</scope>
</reference>
<keyword evidence="1" id="KW-0812">Transmembrane</keyword>
<organism evidence="2">
    <name type="scientific">Mesocestoides corti</name>
    <name type="common">Flatworm</name>
    <dbReference type="NCBI Taxonomy" id="53468"/>
    <lineage>
        <taxon>Eukaryota</taxon>
        <taxon>Metazoa</taxon>
        <taxon>Spiralia</taxon>
        <taxon>Lophotrochozoa</taxon>
        <taxon>Platyhelminthes</taxon>
        <taxon>Cestoda</taxon>
        <taxon>Eucestoda</taxon>
        <taxon>Cyclophyllidea</taxon>
        <taxon>Mesocestoididae</taxon>
        <taxon>Mesocestoides</taxon>
    </lineage>
</organism>
<keyword evidence="1" id="KW-1133">Transmembrane helix</keyword>
<dbReference type="AlphaFoldDB" id="A0A5K3EHX5"/>
<evidence type="ECO:0000313" key="2">
    <source>
        <dbReference type="WBParaSite" id="MCU_000670-RA"/>
    </source>
</evidence>
<keyword evidence="1" id="KW-0472">Membrane</keyword>
<protein>
    <submittedName>
        <fullName evidence="2">Glutaredoxin domain-containing protein</fullName>
    </submittedName>
</protein>